<dbReference type="InterPro" id="IPR025164">
    <property type="entry name" value="Toastrack_DUF4097"/>
</dbReference>
<evidence type="ECO:0000313" key="4">
    <source>
        <dbReference type="EMBL" id="MBB6450350.1"/>
    </source>
</evidence>
<protein>
    <submittedName>
        <fullName evidence="4">DUF4097 and DUF4098 domain-containing protein YvlB</fullName>
    </submittedName>
</protein>
<accession>A0A841PNK2</accession>
<dbReference type="InterPro" id="IPR053959">
    <property type="entry name" value="YvlB/LiaX_N"/>
</dbReference>
<name>A0A841PNK2_9BACL</name>
<evidence type="ECO:0000313" key="5">
    <source>
        <dbReference type="Proteomes" id="UP000568839"/>
    </source>
</evidence>
<dbReference type="RefSeq" id="WP_184404403.1">
    <property type="nucleotide sequence ID" value="NZ_JACHHJ010000003.1"/>
</dbReference>
<evidence type="ECO:0000256" key="1">
    <source>
        <dbReference type="SAM" id="MobiDB-lite"/>
    </source>
</evidence>
<dbReference type="EMBL" id="JACHHJ010000003">
    <property type="protein sequence ID" value="MBB6450350.1"/>
    <property type="molecule type" value="Genomic_DNA"/>
</dbReference>
<evidence type="ECO:0000259" key="2">
    <source>
        <dbReference type="Pfam" id="PF13349"/>
    </source>
</evidence>
<comment type="caution">
    <text evidence="4">The sequence shown here is derived from an EMBL/GenBank/DDBJ whole genome shotgun (WGS) entry which is preliminary data.</text>
</comment>
<dbReference type="AlphaFoldDB" id="A0A841PNK2"/>
<feature type="compositionally biased region" description="Polar residues" evidence="1">
    <location>
        <begin position="52"/>
        <end position="62"/>
    </location>
</feature>
<dbReference type="Pfam" id="PF13349">
    <property type="entry name" value="DUF4097"/>
    <property type="match status" value="1"/>
</dbReference>
<dbReference type="InterPro" id="IPR016599">
    <property type="entry name" value="UCP012569"/>
</dbReference>
<feature type="domain" description="YvlB/LiaX N-terminal" evidence="3">
    <location>
        <begin position="2"/>
        <end position="31"/>
    </location>
</feature>
<evidence type="ECO:0000259" key="3">
    <source>
        <dbReference type="Pfam" id="PF22746"/>
    </source>
</evidence>
<proteinExistence type="predicted"/>
<organism evidence="4 5">
    <name type="scientific">Geomicrobium halophilum</name>
    <dbReference type="NCBI Taxonomy" id="549000"/>
    <lineage>
        <taxon>Bacteria</taxon>
        <taxon>Bacillati</taxon>
        <taxon>Bacillota</taxon>
        <taxon>Bacilli</taxon>
        <taxon>Bacillales</taxon>
        <taxon>Geomicrobium</taxon>
    </lineage>
</organism>
<feature type="compositionally biased region" description="Basic and acidic residues" evidence="1">
    <location>
        <begin position="63"/>
        <end position="84"/>
    </location>
</feature>
<keyword evidence="5" id="KW-1185">Reference proteome</keyword>
<dbReference type="Pfam" id="PF22746">
    <property type="entry name" value="SHOCT-like_DUF2089-C"/>
    <property type="match status" value="1"/>
</dbReference>
<feature type="compositionally biased region" description="Basic and acidic residues" evidence="1">
    <location>
        <begin position="31"/>
        <end position="51"/>
    </location>
</feature>
<sequence length="391" mass="43966">MEERKMILKMVEEGKISAEDGSKLIKALTPENEKKTTSSEATSRKSKEEPRYTSSTDLTTKINWDESNRHFDESAKQRQEEWEGKGSPWSEGARWFTDFVDTAVHKIKEMDLDFNFGSAQDINHIFQHTNMKERNFDLSVENGSIDIQPWDEADGKVECSAKVYKAESEEDARRIFLEDTVFESVDGELRFYTKSRKIKLQATVYVPKERYEKLSVYTFNGHLHVNGINAISLSAKAVNGGLEIEDIHTTKLEAETVNGPIDIRGGSVERADLRTVHGTIDIDGDVQDIDAESVNGSVNCRVLESKSGHASLRATTGSVFIAVPEGVRTEGKLRTNVGNYHWKLPNVEVVDEKRDFIQKSLTLVSNPDQSTVFRVDASTKTGSVSLKTHDR</sequence>
<dbReference type="Proteomes" id="UP000568839">
    <property type="component" value="Unassembled WGS sequence"/>
</dbReference>
<reference evidence="4 5" key="1">
    <citation type="submission" date="2020-08" db="EMBL/GenBank/DDBJ databases">
        <title>Genomic Encyclopedia of Type Strains, Phase IV (KMG-IV): sequencing the most valuable type-strain genomes for metagenomic binning, comparative biology and taxonomic classification.</title>
        <authorList>
            <person name="Goeker M."/>
        </authorList>
    </citation>
    <scope>NUCLEOTIDE SEQUENCE [LARGE SCALE GENOMIC DNA]</scope>
    <source>
        <strain evidence="4 5">DSM 21769</strain>
    </source>
</reference>
<feature type="domain" description="DUF4097" evidence="2">
    <location>
        <begin position="138"/>
        <end position="386"/>
    </location>
</feature>
<feature type="region of interest" description="Disordered" evidence="1">
    <location>
        <begin position="19"/>
        <end position="89"/>
    </location>
</feature>
<dbReference type="PIRSF" id="PIRSF012569">
    <property type="entry name" value="UCP012569"/>
    <property type="match status" value="1"/>
</dbReference>
<gene>
    <name evidence="4" type="ORF">HNR44_002333</name>
</gene>